<dbReference type="PANTHER" id="PTHR46706:SF12">
    <property type="entry name" value="PROTEIN QUA-1-RELATED"/>
    <property type="match status" value="1"/>
</dbReference>
<feature type="compositionally biased region" description="Polar residues" evidence="2">
    <location>
        <begin position="276"/>
        <end position="306"/>
    </location>
</feature>
<feature type="compositionally biased region" description="Polar residues" evidence="2">
    <location>
        <begin position="152"/>
        <end position="164"/>
    </location>
</feature>
<evidence type="ECO:0000256" key="2">
    <source>
        <dbReference type="SAM" id="MobiDB-lite"/>
    </source>
</evidence>
<dbReference type="Proteomes" id="UP000095285">
    <property type="component" value="Unassembled WGS sequence"/>
</dbReference>
<proteinExistence type="predicted"/>
<sequence length="326" mass="35980">MLKALQSGQPVLGCARPSCFGWGIKTDKGARFYRIHKKNDGFLRRSDLKKYDKAKIVARESQLAFCEKSYGSLSCDENMQWVGGLSPSSNITASPLFLQCCTFEKLKNSWDRGVADVNPGQIVVGGEVVQVEENASPYIMDKIATNHESNKQKGTNLKQSSPQQFDDKMIPSSSFVKQATSQNLSSESSSESSRIPVPLLSSLSISPVKDFTSTVSLIPANQHQSVVPFNTNQQLDALANQPGQFLAMGQQTQQVSQQPFIIQQQSGAQIFPPSDESYSQISHPQQQHTQSLSYQRQMESAQQPTLSQSSQFPTFPSFDQLAFSLP</sequence>
<reference evidence="4" key="2">
    <citation type="submission" date="2016-11" db="UniProtKB">
        <authorList>
            <consortium name="WormBaseParasite"/>
        </authorList>
    </citation>
    <scope>IDENTIFICATION</scope>
</reference>
<feature type="region of interest" description="Disordered" evidence="2">
    <location>
        <begin position="270"/>
        <end position="314"/>
    </location>
</feature>
<reference evidence="3" key="1">
    <citation type="submission" date="2012-04" db="EMBL/GenBank/DDBJ databases">
        <title>The Genome Sequence of Loa loa.</title>
        <authorList>
            <consortium name="The Broad Institute Genome Sequencing Platform"/>
            <consortium name="Broad Institute Genome Sequencing Center for Infectious Disease"/>
            <person name="Nutman T.B."/>
            <person name="Fink D.L."/>
            <person name="Russ C."/>
            <person name="Young S."/>
            <person name="Zeng Q."/>
            <person name="Gargeya S."/>
            <person name="Alvarado L."/>
            <person name="Berlin A."/>
            <person name="Chapman S.B."/>
            <person name="Chen Z."/>
            <person name="Freedman E."/>
            <person name="Gellesch M."/>
            <person name="Goldberg J."/>
            <person name="Griggs A."/>
            <person name="Gujja S."/>
            <person name="Heilman E.R."/>
            <person name="Heiman D."/>
            <person name="Howarth C."/>
            <person name="Mehta T."/>
            <person name="Neiman D."/>
            <person name="Pearson M."/>
            <person name="Roberts A."/>
            <person name="Saif S."/>
            <person name="Shea T."/>
            <person name="Shenoy N."/>
            <person name="Sisk P."/>
            <person name="Stolte C."/>
            <person name="Sykes S."/>
            <person name="White J."/>
            <person name="Yandava C."/>
            <person name="Haas B."/>
            <person name="Henn M.R."/>
            <person name="Nusbaum C."/>
            <person name="Birren B."/>
        </authorList>
    </citation>
    <scope>NUCLEOTIDE SEQUENCE [LARGE SCALE GENOMIC DNA]</scope>
</reference>
<dbReference type="InterPro" id="IPR052140">
    <property type="entry name" value="Dev_Signal_Hedgehog-like"/>
</dbReference>
<keyword evidence="3" id="KW-1185">Reference proteome</keyword>
<accession>A0A1I7VNF6</accession>
<organism evidence="3 4">
    <name type="scientific">Loa loa</name>
    <name type="common">Eye worm</name>
    <name type="synonym">Filaria loa</name>
    <dbReference type="NCBI Taxonomy" id="7209"/>
    <lineage>
        <taxon>Eukaryota</taxon>
        <taxon>Metazoa</taxon>
        <taxon>Ecdysozoa</taxon>
        <taxon>Nematoda</taxon>
        <taxon>Chromadorea</taxon>
        <taxon>Rhabditida</taxon>
        <taxon>Spirurina</taxon>
        <taxon>Spiruromorpha</taxon>
        <taxon>Filarioidea</taxon>
        <taxon>Onchocercidae</taxon>
        <taxon>Loa</taxon>
    </lineage>
</organism>
<dbReference type="STRING" id="7209.A0A1I7VNF6"/>
<evidence type="ECO:0000256" key="1">
    <source>
        <dbReference type="ARBA" id="ARBA00022473"/>
    </source>
</evidence>
<dbReference type="AlphaFoldDB" id="A0A1I7VNF6"/>
<keyword evidence="1" id="KW-0217">Developmental protein</keyword>
<protein>
    <submittedName>
        <fullName evidence="4">AP2/ERF domain-containing protein</fullName>
    </submittedName>
</protein>
<dbReference type="PANTHER" id="PTHR46706">
    <property type="entry name" value="PROTEIN QUA-1-RELATED"/>
    <property type="match status" value="1"/>
</dbReference>
<feature type="region of interest" description="Disordered" evidence="2">
    <location>
        <begin position="147"/>
        <end position="168"/>
    </location>
</feature>
<evidence type="ECO:0000313" key="3">
    <source>
        <dbReference type="Proteomes" id="UP000095285"/>
    </source>
</evidence>
<name>A0A1I7VNF6_LOALO</name>
<dbReference type="WBParaSite" id="EN70_4461">
    <property type="protein sequence ID" value="EN70_4461"/>
    <property type="gene ID" value="EN70_4461"/>
</dbReference>
<evidence type="ECO:0000313" key="4">
    <source>
        <dbReference type="WBParaSite" id="EN70_4461"/>
    </source>
</evidence>